<evidence type="ECO:0000313" key="2">
    <source>
        <dbReference type="Proteomes" id="UP000233551"/>
    </source>
</evidence>
<keyword evidence="2" id="KW-1185">Reference proteome</keyword>
<reference evidence="1 2" key="1">
    <citation type="submission" date="2017-11" db="EMBL/GenBank/DDBJ databases">
        <title>De-novo sequencing of pomegranate (Punica granatum L.) genome.</title>
        <authorList>
            <person name="Akparov Z."/>
            <person name="Amiraslanov A."/>
            <person name="Hajiyeva S."/>
            <person name="Abbasov M."/>
            <person name="Kaur K."/>
            <person name="Hamwieh A."/>
            <person name="Solovyev V."/>
            <person name="Salamov A."/>
            <person name="Braich B."/>
            <person name="Kosarev P."/>
            <person name="Mahmoud A."/>
            <person name="Hajiyev E."/>
            <person name="Babayeva S."/>
            <person name="Izzatullayeva V."/>
            <person name="Mammadov A."/>
            <person name="Mammadov A."/>
            <person name="Sharifova S."/>
            <person name="Ojaghi J."/>
            <person name="Eynullazada K."/>
            <person name="Bayramov B."/>
            <person name="Abdulazimova A."/>
            <person name="Shahmuradov I."/>
        </authorList>
    </citation>
    <scope>NUCLEOTIDE SEQUENCE [LARGE SCALE GENOMIC DNA]</scope>
    <source>
        <strain evidence="2">cv. AG2017</strain>
        <tissue evidence="1">Leaf</tissue>
    </source>
</reference>
<name>A0A2I0JFN5_PUNGR</name>
<dbReference type="Proteomes" id="UP000233551">
    <property type="component" value="Unassembled WGS sequence"/>
</dbReference>
<accession>A0A2I0JFN5</accession>
<proteinExistence type="predicted"/>
<dbReference type="AlphaFoldDB" id="A0A2I0JFN5"/>
<dbReference type="EMBL" id="PGOL01001724">
    <property type="protein sequence ID" value="PKI55069.1"/>
    <property type="molecule type" value="Genomic_DNA"/>
</dbReference>
<evidence type="ECO:0000313" key="1">
    <source>
        <dbReference type="EMBL" id="PKI55069.1"/>
    </source>
</evidence>
<feature type="non-terminal residue" evidence="1">
    <location>
        <position position="53"/>
    </location>
</feature>
<gene>
    <name evidence="1" type="ORF">CRG98_024535</name>
</gene>
<organism evidence="1 2">
    <name type="scientific">Punica granatum</name>
    <name type="common">Pomegranate</name>
    <dbReference type="NCBI Taxonomy" id="22663"/>
    <lineage>
        <taxon>Eukaryota</taxon>
        <taxon>Viridiplantae</taxon>
        <taxon>Streptophyta</taxon>
        <taxon>Embryophyta</taxon>
        <taxon>Tracheophyta</taxon>
        <taxon>Spermatophyta</taxon>
        <taxon>Magnoliopsida</taxon>
        <taxon>eudicotyledons</taxon>
        <taxon>Gunneridae</taxon>
        <taxon>Pentapetalae</taxon>
        <taxon>rosids</taxon>
        <taxon>malvids</taxon>
        <taxon>Myrtales</taxon>
        <taxon>Lythraceae</taxon>
        <taxon>Punica</taxon>
    </lineage>
</organism>
<protein>
    <submittedName>
        <fullName evidence="1">Uncharacterized protein</fullName>
    </submittedName>
</protein>
<comment type="caution">
    <text evidence="1">The sequence shown here is derived from an EMBL/GenBank/DDBJ whole genome shotgun (WGS) entry which is preliminary data.</text>
</comment>
<sequence length="53" mass="5642">MKTSLFSSILSRRISLAEIFVPCNVGHLRDALGGHACMRNAAYSTGGQNFAAT</sequence>